<reference evidence="3" key="1">
    <citation type="journal article" date="2013" name="Nat. Genet.">
        <title>The Capsella rubella genome and the genomic consequences of rapid mating system evolution.</title>
        <authorList>
            <person name="Slotte T."/>
            <person name="Hazzouri K.M."/>
            <person name="Agren J.A."/>
            <person name="Koenig D."/>
            <person name="Maumus F."/>
            <person name="Guo Y.L."/>
            <person name="Steige K."/>
            <person name="Platts A.E."/>
            <person name="Escobar J.S."/>
            <person name="Newman L.K."/>
            <person name="Wang W."/>
            <person name="Mandakova T."/>
            <person name="Vello E."/>
            <person name="Smith L.M."/>
            <person name="Henz S.R."/>
            <person name="Steffen J."/>
            <person name="Takuno S."/>
            <person name="Brandvain Y."/>
            <person name="Coop G."/>
            <person name="Andolfatto P."/>
            <person name="Hu T.T."/>
            <person name="Blanchette M."/>
            <person name="Clark R.M."/>
            <person name="Quesneville H."/>
            <person name="Nordborg M."/>
            <person name="Gaut B.S."/>
            <person name="Lysak M.A."/>
            <person name="Jenkins J."/>
            <person name="Grimwood J."/>
            <person name="Chapman J."/>
            <person name="Prochnik S."/>
            <person name="Shu S."/>
            <person name="Rokhsar D."/>
            <person name="Schmutz J."/>
            <person name="Weigel D."/>
            <person name="Wright S.I."/>
        </authorList>
    </citation>
    <scope>NUCLEOTIDE SEQUENCE [LARGE SCALE GENOMIC DNA]</scope>
    <source>
        <strain evidence="3">cv. Monte Gargano</strain>
    </source>
</reference>
<evidence type="ECO:0000313" key="2">
    <source>
        <dbReference type="EMBL" id="EOA36309.1"/>
    </source>
</evidence>
<keyword evidence="1" id="KW-0732">Signal</keyword>
<sequence>MSSSSIVSFMLLFLLLVFLLDMDEALGADQIEIRKLKETMIMRRNLEGNSLRSFKIDTSPSASKHCGGGRSFKKVATTERHDNDQFSPIPRGDSSSLCIRCVTTKRCVGVVGAPPSTYTCTTISTHCENIPGH</sequence>
<dbReference type="EMBL" id="KB870805">
    <property type="protein sequence ID" value="EOA36309.1"/>
    <property type="molecule type" value="Genomic_DNA"/>
</dbReference>
<name>R0I233_9BRAS</name>
<protein>
    <submittedName>
        <fullName evidence="2">Uncharacterized protein</fullName>
    </submittedName>
</protein>
<accession>R0I233</accession>
<feature type="chain" id="PRO_5004342795" evidence="1">
    <location>
        <begin position="28"/>
        <end position="133"/>
    </location>
</feature>
<dbReference type="OrthoDB" id="1096378at2759"/>
<dbReference type="AlphaFoldDB" id="R0I233"/>
<dbReference type="KEGG" id="crb:17897472"/>
<keyword evidence="3" id="KW-1185">Reference proteome</keyword>
<evidence type="ECO:0000256" key="1">
    <source>
        <dbReference type="SAM" id="SignalP"/>
    </source>
</evidence>
<feature type="signal peptide" evidence="1">
    <location>
        <begin position="1"/>
        <end position="27"/>
    </location>
</feature>
<evidence type="ECO:0000313" key="3">
    <source>
        <dbReference type="Proteomes" id="UP000029121"/>
    </source>
</evidence>
<dbReference type="Proteomes" id="UP000029121">
    <property type="component" value="Unassembled WGS sequence"/>
</dbReference>
<proteinExistence type="predicted"/>
<organism evidence="2 3">
    <name type="scientific">Capsella rubella</name>
    <dbReference type="NCBI Taxonomy" id="81985"/>
    <lineage>
        <taxon>Eukaryota</taxon>
        <taxon>Viridiplantae</taxon>
        <taxon>Streptophyta</taxon>
        <taxon>Embryophyta</taxon>
        <taxon>Tracheophyta</taxon>
        <taxon>Spermatophyta</taxon>
        <taxon>Magnoliopsida</taxon>
        <taxon>eudicotyledons</taxon>
        <taxon>Gunneridae</taxon>
        <taxon>Pentapetalae</taxon>
        <taxon>rosids</taxon>
        <taxon>malvids</taxon>
        <taxon>Brassicales</taxon>
        <taxon>Brassicaceae</taxon>
        <taxon>Camelineae</taxon>
        <taxon>Capsella</taxon>
    </lineage>
</organism>
<gene>
    <name evidence="2" type="ORF">CARUB_v10010617mg</name>
</gene>